<comment type="caution">
    <text evidence="3">The sequence shown here is derived from an EMBL/GenBank/DDBJ whole genome shotgun (WGS) entry which is preliminary data.</text>
</comment>
<evidence type="ECO:0000259" key="2">
    <source>
        <dbReference type="PROSITE" id="PS50097"/>
    </source>
</evidence>
<dbReference type="Gene3D" id="2.60.210.10">
    <property type="entry name" value="Apoptosis, Tumor Necrosis Factor Receptor Associated Protein 2, Chain A"/>
    <property type="match status" value="1"/>
</dbReference>
<dbReference type="SUPFAM" id="SSF54695">
    <property type="entry name" value="POZ domain"/>
    <property type="match status" value="1"/>
</dbReference>
<dbReference type="Gene3D" id="3.30.710.10">
    <property type="entry name" value="Potassium Channel Kv1.1, Chain A"/>
    <property type="match status" value="1"/>
</dbReference>
<dbReference type="GO" id="GO:0016567">
    <property type="term" value="P:protein ubiquitination"/>
    <property type="evidence" value="ECO:0007669"/>
    <property type="project" value="InterPro"/>
</dbReference>
<dbReference type="InterPro" id="IPR000210">
    <property type="entry name" value="BTB/POZ_dom"/>
</dbReference>
<dbReference type="Pfam" id="PF00651">
    <property type="entry name" value="BTB"/>
    <property type="match status" value="1"/>
</dbReference>
<dbReference type="InterPro" id="IPR045005">
    <property type="entry name" value="BPM1-6"/>
</dbReference>
<reference evidence="3" key="2">
    <citation type="submission" date="2021-12" db="EMBL/GenBank/DDBJ databases">
        <title>Resequencing data analysis of finger millet.</title>
        <authorList>
            <person name="Hatakeyama M."/>
            <person name="Aluri S."/>
            <person name="Balachadran M.T."/>
            <person name="Sivarajan S.R."/>
            <person name="Poveda L."/>
            <person name="Shimizu-Inatsugi R."/>
            <person name="Schlapbach R."/>
            <person name="Sreeman S.M."/>
            <person name="Shimizu K.K."/>
        </authorList>
    </citation>
    <scope>NUCLEOTIDE SEQUENCE</scope>
</reference>
<dbReference type="SMART" id="SM00225">
    <property type="entry name" value="BTB"/>
    <property type="match status" value="1"/>
</dbReference>
<accession>A0AAV5DQY2</accession>
<gene>
    <name evidence="3" type="primary">ga30821</name>
    <name evidence="3" type="ORF">PR202_ga30821</name>
</gene>
<dbReference type="InterPro" id="IPR008974">
    <property type="entry name" value="TRAF-like"/>
</dbReference>
<reference evidence="3" key="1">
    <citation type="journal article" date="2018" name="DNA Res.">
        <title>Multiple hybrid de novo genome assembly of finger millet, an orphan allotetraploid crop.</title>
        <authorList>
            <person name="Hatakeyama M."/>
            <person name="Aluri S."/>
            <person name="Balachadran M.T."/>
            <person name="Sivarajan S.R."/>
            <person name="Patrignani A."/>
            <person name="Gruter S."/>
            <person name="Poveda L."/>
            <person name="Shimizu-Inatsugi R."/>
            <person name="Baeten J."/>
            <person name="Francoijs K.J."/>
            <person name="Nataraja K.N."/>
            <person name="Reddy Y.A.N."/>
            <person name="Phadnis S."/>
            <person name="Ravikumar R.L."/>
            <person name="Schlapbach R."/>
            <person name="Sreeman S.M."/>
            <person name="Shimizu K.K."/>
        </authorList>
    </citation>
    <scope>NUCLEOTIDE SEQUENCE</scope>
</reference>
<dbReference type="Proteomes" id="UP001054889">
    <property type="component" value="Unassembled WGS sequence"/>
</dbReference>
<protein>
    <recommendedName>
        <fullName evidence="2">BTB domain-containing protein</fullName>
    </recommendedName>
</protein>
<dbReference type="InterPro" id="IPR011333">
    <property type="entry name" value="SKP1/BTB/POZ_sf"/>
</dbReference>
<dbReference type="CDD" id="cd00121">
    <property type="entry name" value="MATH"/>
    <property type="match status" value="1"/>
</dbReference>
<name>A0AAV5DQY2_ELECO</name>
<comment type="pathway">
    <text evidence="1">Protein modification; protein ubiquitination.</text>
</comment>
<feature type="domain" description="BTB" evidence="2">
    <location>
        <begin position="142"/>
        <end position="216"/>
    </location>
</feature>
<proteinExistence type="predicted"/>
<evidence type="ECO:0000313" key="3">
    <source>
        <dbReference type="EMBL" id="GJN12537.1"/>
    </source>
</evidence>
<dbReference type="EMBL" id="BQKI01000023">
    <property type="protein sequence ID" value="GJN12537.1"/>
    <property type="molecule type" value="Genomic_DNA"/>
</dbReference>
<evidence type="ECO:0000313" key="4">
    <source>
        <dbReference type="Proteomes" id="UP001054889"/>
    </source>
</evidence>
<dbReference type="PANTHER" id="PTHR26379:SF496">
    <property type="entry name" value="BTB DOMAIN-CONTAINING PROTEIN"/>
    <property type="match status" value="1"/>
</dbReference>
<keyword evidence="4" id="KW-1185">Reference proteome</keyword>
<dbReference type="PANTHER" id="PTHR26379">
    <property type="entry name" value="BTB/POZ AND MATH DOMAIN-CONTAINING PROTEIN 1"/>
    <property type="match status" value="1"/>
</dbReference>
<evidence type="ECO:0000256" key="1">
    <source>
        <dbReference type="ARBA" id="ARBA00004906"/>
    </source>
</evidence>
<dbReference type="SUPFAM" id="SSF49599">
    <property type="entry name" value="TRAF domain-like"/>
    <property type="match status" value="1"/>
</dbReference>
<dbReference type="PROSITE" id="PS50097">
    <property type="entry name" value="BTB"/>
    <property type="match status" value="1"/>
</dbReference>
<dbReference type="InterPro" id="IPR002083">
    <property type="entry name" value="MATH/TRAF_dom"/>
</dbReference>
<organism evidence="3 4">
    <name type="scientific">Eleusine coracana subsp. coracana</name>
    <dbReference type="NCBI Taxonomy" id="191504"/>
    <lineage>
        <taxon>Eukaryota</taxon>
        <taxon>Viridiplantae</taxon>
        <taxon>Streptophyta</taxon>
        <taxon>Embryophyta</taxon>
        <taxon>Tracheophyta</taxon>
        <taxon>Spermatophyta</taxon>
        <taxon>Magnoliopsida</taxon>
        <taxon>Liliopsida</taxon>
        <taxon>Poales</taxon>
        <taxon>Poaceae</taxon>
        <taxon>PACMAD clade</taxon>
        <taxon>Chloridoideae</taxon>
        <taxon>Cynodonteae</taxon>
        <taxon>Eleusininae</taxon>
        <taxon>Eleusine</taxon>
    </lineage>
</organism>
<sequence length="393" mass="43360">MLVKRKRHRPNRVVVHVRSFSKPRWQDGDKYGSVASPAFTVGGLDWVLRYHPGGDDSAGHVTAFVELATDGATAWAYVGIRLLDHTTGRPRPRPCELQRSGYVSNDDCLKIECVIDVCFDRLAFLPHHTSTLKLAAGLLGPADVAVHVGSHAPFAAHSWVLDAHAPRFLKKQNLRKRHRQPKPPNEMMRVTIDDIPAAAVEALLQFVYTGTLPVVAGITGAEYMDTLWRLLLAARKYDLPRLQAICGATPMQVWHRHLDRGEDTAGHGGPARVRVFERLKDACVNFVTNPYNYGLVIARNRPKPLFFFLTSGPLLSAVNPFPFFLHEWSSSSPVPLCRPAFSDAAMLHGCPRCPGSSPAVVRLCPRPASLILGRGAARKSWRTALRGWATTGG</sequence>
<dbReference type="AlphaFoldDB" id="A0AAV5DQY2"/>